<organism evidence="15 16">
    <name type="scientific">Oncorhynchus mykiss</name>
    <name type="common">Rainbow trout</name>
    <name type="synonym">Salmo gairdneri</name>
    <dbReference type="NCBI Taxonomy" id="8022"/>
    <lineage>
        <taxon>Eukaryota</taxon>
        <taxon>Metazoa</taxon>
        <taxon>Chordata</taxon>
        <taxon>Craniata</taxon>
        <taxon>Vertebrata</taxon>
        <taxon>Euteleostomi</taxon>
        <taxon>Actinopterygii</taxon>
        <taxon>Neopterygii</taxon>
        <taxon>Teleostei</taxon>
        <taxon>Protacanthopterygii</taxon>
        <taxon>Salmoniformes</taxon>
        <taxon>Salmonidae</taxon>
        <taxon>Salmoninae</taxon>
        <taxon>Oncorhynchus</taxon>
    </lineage>
</organism>
<keyword evidence="8" id="KW-0238">DNA-binding</keyword>
<feature type="domain" description="C2H2-type" evidence="14">
    <location>
        <begin position="594"/>
        <end position="621"/>
    </location>
</feature>
<dbReference type="PANTHER" id="PTHR24399">
    <property type="entry name" value="ZINC FINGER AND BTB DOMAIN-CONTAINING"/>
    <property type="match status" value="1"/>
</dbReference>
<dbReference type="InterPro" id="IPR000210">
    <property type="entry name" value="BTB/POZ_dom"/>
</dbReference>
<sequence>MSDQVVQLSSAFHHEDMLQSLHQLRLHGHLCDVTVQVDFQGELEEFEAHQAVLAASSGYFKNILLAPDPPKKLFLGNVRTTDFTRFLEYVYTGKLEVDKEFAKDTIGVIHEVATLLECKSLVQACSSVLYEGSLSLHRVEASMSQDTEDDLYDVGEEDGALGVGVNKVPKIASTKRLTPPTKPERGEKRAKVAVTAEEEKSEVNKDTEVSGRRSNRLAGRRVFIDIPKKKYVRKMKDQTLAQMEDLPDNNTQTTSQEENTYNTQEAEEALPEPLPEKGGAGLESTDVDDEDEVEEGDIPEDCPDDSLFLPSKEEEGEEEGEERATNRSSRRIDTQYKCDKCQRTFHYEKSYLKHVKTSHSVQGEVTYRCDTCQQTFANRCNLKIHQRHVHSDERLFPCDVCTKTFKRKKDVTRHRRQVHEGGGERHTCLVCNKALSSKTALTLHERTHTGDKPYSCTDCEAKFSQSSALKTHRRTHTGEKPFACDQCDARFTQNHMLSYHKRAHTGEKPFMCESCGKSFASKEYLKHHSRIHTGSRPYKCEQCGRAFAQRNSLHQHMKIHTGERPYHCTDCDKQFTQLNALQRHQRIHTGEKPYMCGLCNRTFTDKSTVRRHTMTHDQNTPWKNYLVVLKDNMEKKTKKPRSLGRKVKIETVVRELEGDSGAGGRLQEGTILVPGEPITLSASWGDPGTIALVSHTTLGGFTVIQTEMPAGTQLPIVTTDCTGASVISLDGSTVSVPFTIPVSMSSISVSSSSSGVLPVQTVSVSVPVTVSGAIFAPVSETSLSTSCVLETAVSQTILAPDLEAGPCSDTTAIADPEEAVSECAPISEECVTVQTSELETETPSAAVSNEEQHSVPEDIGTVEDLEVSTEDTVVNVSHFLAYPDK</sequence>
<dbReference type="PROSITE" id="PS50097">
    <property type="entry name" value="BTB"/>
    <property type="match status" value="1"/>
</dbReference>
<comment type="similarity">
    <text evidence="2">Belongs to the krueppel C2H2-type zinc-finger protein family.</text>
</comment>
<evidence type="ECO:0000256" key="7">
    <source>
        <dbReference type="ARBA" id="ARBA00023015"/>
    </source>
</evidence>
<gene>
    <name evidence="15" type="ORF">GSONMT00051618001</name>
</gene>
<evidence type="ECO:0000256" key="3">
    <source>
        <dbReference type="ARBA" id="ARBA00022723"/>
    </source>
</evidence>
<keyword evidence="9" id="KW-0804">Transcription</keyword>
<feature type="region of interest" description="Disordered" evidence="12">
    <location>
        <begin position="240"/>
        <end position="329"/>
    </location>
</feature>
<dbReference type="GO" id="GO:0001227">
    <property type="term" value="F:DNA-binding transcription repressor activity, RNA polymerase II-specific"/>
    <property type="evidence" value="ECO:0007669"/>
    <property type="project" value="TreeGrafter"/>
</dbReference>
<reference evidence="15" key="2">
    <citation type="submission" date="2014-03" db="EMBL/GenBank/DDBJ databases">
        <authorList>
            <person name="Genoscope - CEA"/>
        </authorList>
    </citation>
    <scope>NUCLEOTIDE SEQUENCE</scope>
</reference>
<dbReference type="PaxDb" id="8022-A0A060XMV3"/>
<dbReference type="AlphaFoldDB" id="A0A060XMV3"/>
<feature type="domain" description="C2H2-type" evidence="14">
    <location>
        <begin position="538"/>
        <end position="565"/>
    </location>
</feature>
<evidence type="ECO:0000256" key="12">
    <source>
        <dbReference type="SAM" id="MobiDB-lite"/>
    </source>
</evidence>
<dbReference type="FunFam" id="3.30.160.60:FF:000709">
    <property type="entry name" value="GDNF-inducible zinc finger protein 1"/>
    <property type="match status" value="1"/>
</dbReference>
<feature type="domain" description="BTB" evidence="13">
    <location>
        <begin position="31"/>
        <end position="99"/>
    </location>
</feature>
<feature type="domain" description="C2H2-type" evidence="14">
    <location>
        <begin position="510"/>
        <end position="537"/>
    </location>
</feature>
<evidence type="ECO:0000256" key="6">
    <source>
        <dbReference type="ARBA" id="ARBA00022833"/>
    </source>
</evidence>
<dbReference type="FunFam" id="3.30.160.60:FF:000690">
    <property type="entry name" value="Zinc finger protein 354C"/>
    <property type="match status" value="1"/>
</dbReference>
<dbReference type="SUPFAM" id="SSF57667">
    <property type="entry name" value="beta-beta-alpha zinc fingers"/>
    <property type="match status" value="5"/>
</dbReference>
<comment type="subcellular location">
    <subcellularLocation>
        <location evidence="1">Nucleus</location>
    </subcellularLocation>
</comment>
<keyword evidence="6" id="KW-0862">Zinc</keyword>
<dbReference type="FunFam" id="3.30.160.60:FF:000759">
    <property type="entry name" value="zinc finger protein 16"/>
    <property type="match status" value="1"/>
</dbReference>
<evidence type="ECO:0000256" key="1">
    <source>
        <dbReference type="ARBA" id="ARBA00004123"/>
    </source>
</evidence>
<dbReference type="EMBL" id="FR905679">
    <property type="protein sequence ID" value="CDQ80933.1"/>
    <property type="molecule type" value="Genomic_DNA"/>
</dbReference>
<reference evidence="15" key="1">
    <citation type="journal article" date="2014" name="Nat. Commun.">
        <title>The rainbow trout genome provides novel insights into evolution after whole-genome duplication in vertebrates.</title>
        <authorList>
            <person name="Berthelot C."/>
            <person name="Brunet F."/>
            <person name="Chalopin D."/>
            <person name="Juanchich A."/>
            <person name="Bernard M."/>
            <person name="Noel B."/>
            <person name="Bento P."/>
            <person name="Da Silva C."/>
            <person name="Labadie K."/>
            <person name="Alberti A."/>
            <person name="Aury J.M."/>
            <person name="Louis A."/>
            <person name="Dehais P."/>
            <person name="Bardou P."/>
            <person name="Montfort J."/>
            <person name="Klopp C."/>
            <person name="Cabau C."/>
            <person name="Gaspin C."/>
            <person name="Thorgaard G.H."/>
            <person name="Boussaha M."/>
            <person name="Quillet E."/>
            <person name="Guyomard R."/>
            <person name="Galiana D."/>
            <person name="Bobe J."/>
            <person name="Volff J.N."/>
            <person name="Genet C."/>
            <person name="Wincker P."/>
            <person name="Jaillon O."/>
            <person name="Roest Crollius H."/>
            <person name="Guiguen Y."/>
        </authorList>
    </citation>
    <scope>NUCLEOTIDE SEQUENCE [LARGE SCALE GENOMIC DNA]</scope>
</reference>
<evidence type="ECO:0000256" key="8">
    <source>
        <dbReference type="ARBA" id="ARBA00023125"/>
    </source>
</evidence>
<dbReference type="PROSITE" id="PS50157">
    <property type="entry name" value="ZINC_FINGER_C2H2_2"/>
    <property type="match status" value="10"/>
</dbReference>
<evidence type="ECO:0000256" key="10">
    <source>
        <dbReference type="ARBA" id="ARBA00023242"/>
    </source>
</evidence>
<keyword evidence="5 11" id="KW-0863">Zinc-finger</keyword>
<feature type="domain" description="C2H2-type" evidence="14">
    <location>
        <begin position="336"/>
        <end position="364"/>
    </location>
</feature>
<feature type="domain" description="C2H2-type" evidence="14">
    <location>
        <begin position="396"/>
        <end position="424"/>
    </location>
</feature>
<dbReference type="Proteomes" id="UP000193380">
    <property type="component" value="Unassembled WGS sequence"/>
</dbReference>
<accession>A0A060XMV3</accession>
<dbReference type="GO" id="GO:0008270">
    <property type="term" value="F:zinc ion binding"/>
    <property type="evidence" value="ECO:0007669"/>
    <property type="project" value="UniProtKB-KW"/>
</dbReference>
<dbReference type="Gene3D" id="3.30.710.10">
    <property type="entry name" value="Potassium Channel Kv1.1, Chain A"/>
    <property type="match status" value="1"/>
</dbReference>
<feature type="domain" description="C2H2-type" evidence="14">
    <location>
        <begin position="454"/>
        <end position="481"/>
    </location>
</feature>
<dbReference type="Gene3D" id="3.30.160.60">
    <property type="entry name" value="Classic Zinc Finger"/>
    <property type="match status" value="9"/>
</dbReference>
<feature type="domain" description="C2H2-type" evidence="14">
    <location>
        <begin position="482"/>
        <end position="509"/>
    </location>
</feature>
<dbReference type="STRING" id="8022.A0A060XMV3"/>
<evidence type="ECO:0000256" key="9">
    <source>
        <dbReference type="ARBA" id="ARBA00023163"/>
    </source>
</evidence>
<evidence type="ECO:0000256" key="11">
    <source>
        <dbReference type="PROSITE-ProRule" id="PRU00042"/>
    </source>
</evidence>
<dbReference type="FunFam" id="3.30.160.60:FF:000322">
    <property type="entry name" value="GDNF-inducible zinc finger protein 1"/>
    <property type="match status" value="1"/>
</dbReference>
<dbReference type="SUPFAM" id="SSF54695">
    <property type="entry name" value="POZ domain"/>
    <property type="match status" value="1"/>
</dbReference>
<name>A0A060XMV3_ONCMY</name>
<dbReference type="Pfam" id="PF00651">
    <property type="entry name" value="BTB"/>
    <property type="match status" value="1"/>
</dbReference>
<keyword evidence="7" id="KW-0805">Transcription regulation</keyword>
<feature type="domain" description="C2H2-type" evidence="14">
    <location>
        <begin position="426"/>
        <end position="453"/>
    </location>
</feature>
<keyword evidence="3" id="KW-0479">Metal-binding</keyword>
<keyword evidence="10" id="KW-0539">Nucleus</keyword>
<dbReference type="FunFam" id="3.30.160.60:FF:000557">
    <property type="entry name" value="zinc finger and SCAN domain-containing protein 29"/>
    <property type="match status" value="1"/>
</dbReference>
<keyword evidence="4" id="KW-0677">Repeat</keyword>
<dbReference type="GO" id="GO:0000978">
    <property type="term" value="F:RNA polymerase II cis-regulatory region sequence-specific DNA binding"/>
    <property type="evidence" value="ECO:0007669"/>
    <property type="project" value="TreeGrafter"/>
</dbReference>
<feature type="region of interest" description="Disordered" evidence="12">
    <location>
        <begin position="173"/>
        <end position="213"/>
    </location>
</feature>
<evidence type="ECO:0000313" key="16">
    <source>
        <dbReference type="Proteomes" id="UP000193380"/>
    </source>
</evidence>
<dbReference type="FunFam" id="3.30.160.60:FF:001818">
    <property type="entry name" value="GDNF-inducible zinc finger protein 1 isoform X1"/>
    <property type="match status" value="1"/>
</dbReference>
<feature type="compositionally biased region" description="Acidic residues" evidence="12">
    <location>
        <begin position="285"/>
        <end position="304"/>
    </location>
</feature>
<evidence type="ECO:0000256" key="4">
    <source>
        <dbReference type="ARBA" id="ARBA00022737"/>
    </source>
</evidence>
<dbReference type="SMART" id="SM00225">
    <property type="entry name" value="BTB"/>
    <property type="match status" value="1"/>
</dbReference>
<proteinExistence type="inferred from homology"/>
<evidence type="ECO:0000259" key="13">
    <source>
        <dbReference type="PROSITE" id="PS50097"/>
    </source>
</evidence>
<dbReference type="FunFam" id="3.30.160.60:FF:001270">
    <property type="entry name" value="zinc finger protein 583 isoform X1"/>
    <property type="match status" value="1"/>
</dbReference>
<evidence type="ECO:0000256" key="2">
    <source>
        <dbReference type="ARBA" id="ARBA00006991"/>
    </source>
</evidence>
<dbReference type="Pfam" id="PF00096">
    <property type="entry name" value="zf-C2H2"/>
    <property type="match status" value="7"/>
</dbReference>
<evidence type="ECO:0000256" key="5">
    <source>
        <dbReference type="ARBA" id="ARBA00022771"/>
    </source>
</evidence>
<feature type="compositionally biased region" description="Basic and acidic residues" evidence="12">
    <location>
        <begin position="197"/>
        <end position="211"/>
    </location>
</feature>
<dbReference type="InterPro" id="IPR013087">
    <property type="entry name" value="Znf_C2H2_type"/>
</dbReference>
<feature type="domain" description="C2H2-type" evidence="14">
    <location>
        <begin position="566"/>
        <end position="593"/>
    </location>
</feature>
<dbReference type="PANTHER" id="PTHR24399:SF23">
    <property type="entry name" value="C2H2-TYPE DOMAIN-CONTAINING PROTEIN"/>
    <property type="match status" value="1"/>
</dbReference>
<dbReference type="GO" id="GO:0005654">
    <property type="term" value="C:nucleoplasm"/>
    <property type="evidence" value="ECO:0007669"/>
    <property type="project" value="TreeGrafter"/>
</dbReference>
<dbReference type="PROSITE" id="PS00028">
    <property type="entry name" value="ZINC_FINGER_C2H2_1"/>
    <property type="match status" value="10"/>
</dbReference>
<evidence type="ECO:0000259" key="14">
    <source>
        <dbReference type="PROSITE" id="PS50157"/>
    </source>
</evidence>
<protein>
    <submittedName>
        <fullName evidence="15">Uncharacterized protein</fullName>
    </submittedName>
</protein>
<feature type="domain" description="C2H2-type" evidence="14">
    <location>
        <begin position="367"/>
        <end position="395"/>
    </location>
</feature>
<dbReference type="SMART" id="SM00355">
    <property type="entry name" value="ZnF_C2H2"/>
    <property type="match status" value="10"/>
</dbReference>
<feature type="compositionally biased region" description="Low complexity" evidence="12">
    <location>
        <begin position="249"/>
        <end position="264"/>
    </location>
</feature>
<dbReference type="InterPro" id="IPR036236">
    <property type="entry name" value="Znf_C2H2_sf"/>
</dbReference>
<dbReference type="InterPro" id="IPR011333">
    <property type="entry name" value="SKP1/BTB/POZ_sf"/>
</dbReference>
<evidence type="ECO:0000313" key="15">
    <source>
        <dbReference type="EMBL" id="CDQ80933.1"/>
    </source>
</evidence>